<dbReference type="RefSeq" id="WP_109646709.1">
    <property type="nucleotide sequence ID" value="NZ_QGGB01000006.1"/>
</dbReference>
<dbReference type="EMBL" id="QGGB01000006">
    <property type="protein sequence ID" value="PWN06594.1"/>
    <property type="molecule type" value="Genomic_DNA"/>
</dbReference>
<name>A0A316TVR0_9BACT</name>
<keyword evidence="1" id="KW-0732">Signal</keyword>
<comment type="caution">
    <text evidence="3">The sequence shown here is derived from an EMBL/GenBank/DDBJ whole genome shotgun (WGS) entry which is preliminary data.</text>
</comment>
<dbReference type="InterPro" id="IPR056422">
    <property type="entry name" value="BP74_N"/>
</dbReference>
<dbReference type="PROSITE" id="PS51257">
    <property type="entry name" value="PROKAR_LIPOPROTEIN"/>
    <property type="match status" value="1"/>
</dbReference>
<evidence type="ECO:0000313" key="3">
    <source>
        <dbReference type="EMBL" id="PWN06594.1"/>
    </source>
</evidence>
<proteinExistence type="predicted"/>
<keyword evidence="4" id="KW-1185">Reference proteome</keyword>
<sequence>MTFSNRLFSFAIILLTSLLISCGTESEDDTRFYRFTHESADINYTFVAQTSDEEVIAKVEEELQKPFAERTMHINGPIERGQVDYNGNWSWHFVENQWDLVSISVEVCDGRPSFVEQNLDYWVDQVGRFCPWSSRVEAEINR</sequence>
<feature type="domain" description="BP74 N-terminal" evidence="2">
    <location>
        <begin position="31"/>
        <end position="141"/>
    </location>
</feature>
<feature type="chain" id="PRO_5016251667" description="BP74 N-terminal domain-containing protein" evidence="1">
    <location>
        <begin position="27"/>
        <end position="142"/>
    </location>
</feature>
<accession>A0A316TVR0</accession>
<protein>
    <recommendedName>
        <fullName evidence="2">BP74 N-terminal domain-containing protein</fullName>
    </recommendedName>
</protein>
<feature type="signal peptide" evidence="1">
    <location>
        <begin position="1"/>
        <end position="26"/>
    </location>
</feature>
<evidence type="ECO:0000259" key="2">
    <source>
        <dbReference type="Pfam" id="PF23621"/>
    </source>
</evidence>
<reference evidence="3 4" key="1">
    <citation type="submission" date="2018-05" db="EMBL/GenBank/DDBJ databases">
        <title>Rhodohalobacter halophilus gen. nov., sp. nov., a moderately halophilic member of the family Balneolaceae.</title>
        <authorList>
            <person name="Liu Z.-W."/>
        </authorList>
    </citation>
    <scope>NUCLEOTIDE SEQUENCE [LARGE SCALE GENOMIC DNA]</scope>
    <source>
        <strain evidence="3 4">8A47</strain>
    </source>
</reference>
<evidence type="ECO:0000256" key="1">
    <source>
        <dbReference type="SAM" id="SignalP"/>
    </source>
</evidence>
<dbReference type="AlphaFoldDB" id="A0A316TVR0"/>
<dbReference type="Proteomes" id="UP000245533">
    <property type="component" value="Unassembled WGS sequence"/>
</dbReference>
<dbReference type="Pfam" id="PF23621">
    <property type="entry name" value="BP74_N"/>
    <property type="match status" value="1"/>
</dbReference>
<evidence type="ECO:0000313" key="4">
    <source>
        <dbReference type="Proteomes" id="UP000245533"/>
    </source>
</evidence>
<gene>
    <name evidence="3" type="ORF">DDZ15_08740</name>
</gene>
<organism evidence="3 4">
    <name type="scientific">Rhodohalobacter mucosus</name>
    <dbReference type="NCBI Taxonomy" id="2079485"/>
    <lineage>
        <taxon>Bacteria</taxon>
        <taxon>Pseudomonadati</taxon>
        <taxon>Balneolota</taxon>
        <taxon>Balneolia</taxon>
        <taxon>Balneolales</taxon>
        <taxon>Balneolaceae</taxon>
        <taxon>Rhodohalobacter</taxon>
    </lineage>
</organism>
<dbReference type="OrthoDB" id="1495671at2"/>